<evidence type="ECO:0000256" key="1">
    <source>
        <dbReference type="SAM" id="SignalP"/>
    </source>
</evidence>
<keyword evidence="1" id="KW-0732">Signal</keyword>
<dbReference type="Proteomes" id="UP000824037">
    <property type="component" value="Unassembled WGS sequence"/>
</dbReference>
<feature type="domain" description="FIMAH" evidence="2">
    <location>
        <begin position="704"/>
        <end position="782"/>
    </location>
</feature>
<dbReference type="InterPro" id="IPR054470">
    <property type="entry name" value="FIMAH_dom"/>
</dbReference>
<dbReference type="Pfam" id="PF22888">
    <property type="entry name" value="FIMAH"/>
    <property type="match status" value="1"/>
</dbReference>
<dbReference type="EMBL" id="DXBY01000100">
    <property type="protein sequence ID" value="HIZ35336.1"/>
    <property type="molecule type" value="Genomic_DNA"/>
</dbReference>
<evidence type="ECO:0000259" key="2">
    <source>
        <dbReference type="Pfam" id="PF22888"/>
    </source>
</evidence>
<dbReference type="PANTHER" id="PTHR40274:SF3">
    <property type="entry name" value="VIRGINIAMYCIN B LYASE"/>
    <property type="match status" value="1"/>
</dbReference>
<dbReference type="SUPFAM" id="SSF69322">
    <property type="entry name" value="Tricorn protease domain 2"/>
    <property type="match status" value="1"/>
</dbReference>
<reference evidence="3" key="2">
    <citation type="submission" date="2021-04" db="EMBL/GenBank/DDBJ databases">
        <authorList>
            <person name="Gilroy R."/>
        </authorList>
    </citation>
    <scope>NUCLEOTIDE SEQUENCE</scope>
    <source>
        <strain evidence="3">ChiGjej4B4-7305</strain>
    </source>
</reference>
<comment type="caution">
    <text evidence="3">The sequence shown here is derived from an EMBL/GenBank/DDBJ whole genome shotgun (WGS) entry which is preliminary data.</text>
</comment>
<feature type="signal peptide" evidence="1">
    <location>
        <begin position="1"/>
        <end position="33"/>
    </location>
</feature>
<reference evidence="3" key="1">
    <citation type="journal article" date="2021" name="PeerJ">
        <title>Extensive microbial diversity within the chicken gut microbiome revealed by metagenomics and culture.</title>
        <authorList>
            <person name="Gilroy R."/>
            <person name="Ravi A."/>
            <person name="Getino M."/>
            <person name="Pursley I."/>
            <person name="Horton D.L."/>
            <person name="Alikhan N.F."/>
            <person name="Baker D."/>
            <person name="Gharbi K."/>
            <person name="Hall N."/>
            <person name="Watson M."/>
            <person name="Adriaenssens E.M."/>
            <person name="Foster-Nyarko E."/>
            <person name="Jarju S."/>
            <person name="Secka A."/>
            <person name="Antonio M."/>
            <person name="Oren A."/>
            <person name="Chaudhuri R.R."/>
            <person name="La Ragione R."/>
            <person name="Hildebrand F."/>
            <person name="Pallen M.J."/>
        </authorList>
    </citation>
    <scope>NUCLEOTIDE SEQUENCE</scope>
    <source>
        <strain evidence="3">ChiGjej4B4-7305</strain>
    </source>
</reference>
<gene>
    <name evidence="3" type="ORF">H9815_06125</name>
</gene>
<dbReference type="InterPro" id="IPR011044">
    <property type="entry name" value="Quino_amine_DH_bsu"/>
</dbReference>
<dbReference type="PANTHER" id="PTHR40274">
    <property type="entry name" value="VIRGINIAMYCIN B LYASE"/>
    <property type="match status" value="1"/>
</dbReference>
<dbReference type="InterPro" id="IPR051344">
    <property type="entry name" value="Vgb"/>
</dbReference>
<evidence type="ECO:0000313" key="4">
    <source>
        <dbReference type="Proteomes" id="UP000824037"/>
    </source>
</evidence>
<proteinExistence type="predicted"/>
<sequence>MASSSPPLLVRRIATGALIAAVSLGLVSTGAAADGSAADESSPPGLDLSVEVTDHGLVATETSISVADVGTLPDGTRVQYLPAAGNPASFSVVDIDTGELIDHQSIPPKTLAGPTEILPDGSAYFALRDGGGVILYHWDAETHEITEVLENPAGELLIRGLQMHDGILYGNTYARAKVFSYDPETGDVRDYGSVASDDDYAWGLSVVDGIAYTGTGMHAGHVVAVDLDSGEMTELELPAEYDEVITYFYSFQQVGDLIAMGFSPSLNGSYEGVNTLFWDAAAGDWACEGAIGSFLSLNAPFTDQTDRGTMFFKSEGEIWEFDSADCSVSATGWIDTGLEDTGNHRALNLLTTADGEEILVGLNRDGSFWRFTPATGEHEMFDGVVPGAPLTAHSLHIASDGRAYMGTYNGPGTLGRFDPATQEMEQIDGPSQADEWLTFDHQLIVGSYGNAVLHMGDPSVEWDYGTNPAERFQLIGEQQDRVATMATNGETVAIGTVADYGVSGGGLTLTDMTDSGVTYRDLVEAQSTTAVTFGNDGLIYAGTSNRGGLSSPNSPLDGHLVVFDPEAGEVLDKVIPVEGNATVAEVVALDDTIWAITNSSDLVEFDTTTREVVEVYDLGTDTSASTWGAATTLQAHPTDGLLYGIAGTDVFAFDPETHDMQILAEDGYKRMDIAEDGTLYVIDATNLYTFDVSGAEQGPVEQLEALSAATEGYLDSGDITGPIAHQLQRTLDQAEKHLGADRTVPAVRALERFVRHLENAKMPDSVTEEARADLMHRAEAILDALD</sequence>
<dbReference type="AlphaFoldDB" id="A0A9D2EDU5"/>
<organism evidence="3 4">
    <name type="scientific">Candidatus Ruania gallistercoris</name>
    <dbReference type="NCBI Taxonomy" id="2838746"/>
    <lineage>
        <taxon>Bacteria</taxon>
        <taxon>Bacillati</taxon>
        <taxon>Actinomycetota</taxon>
        <taxon>Actinomycetes</taxon>
        <taxon>Micrococcales</taxon>
        <taxon>Ruaniaceae</taxon>
        <taxon>Ruania</taxon>
    </lineage>
</organism>
<name>A0A9D2EDU5_9MICO</name>
<feature type="chain" id="PRO_5039699054" description="FIMAH domain-containing protein" evidence="1">
    <location>
        <begin position="34"/>
        <end position="786"/>
    </location>
</feature>
<protein>
    <recommendedName>
        <fullName evidence="2">FIMAH domain-containing protein</fullName>
    </recommendedName>
</protein>
<accession>A0A9D2EDU5</accession>
<evidence type="ECO:0000313" key="3">
    <source>
        <dbReference type="EMBL" id="HIZ35336.1"/>
    </source>
</evidence>
<dbReference type="SUPFAM" id="SSF50969">
    <property type="entry name" value="YVTN repeat-like/Quinoprotein amine dehydrogenase"/>
    <property type="match status" value="1"/>
</dbReference>